<evidence type="ECO:0000259" key="12">
    <source>
        <dbReference type="Pfam" id="PF18086"/>
    </source>
</evidence>
<dbReference type="EC" id="2.7.4.24" evidence="10"/>
<dbReference type="Gene3D" id="3.40.50.1240">
    <property type="entry name" value="Phosphoglycerate mutase-like"/>
    <property type="match status" value="1"/>
</dbReference>
<dbReference type="InterPro" id="IPR013651">
    <property type="entry name" value="ATP-grasp_RimK-type"/>
</dbReference>
<keyword evidence="7 10" id="KW-0067">ATP-binding</keyword>
<accession>A0A0H5QIG1</accession>
<dbReference type="SUPFAM" id="SSF56059">
    <property type="entry name" value="Glutathione synthetase ATP-binding domain-like"/>
    <property type="match status" value="1"/>
</dbReference>
<proteinExistence type="inferred from homology"/>
<evidence type="ECO:0000256" key="2">
    <source>
        <dbReference type="ARBA" id="ARBA00022490"/>
    </source>
</evidence>
<dbReference type="PANTHER" id="PTHR12750:SF9">
    <property type="entry name" value="INOSITOL HEXAKISPHOSPHATE AND DIPHOSPHOINOSITOL-PENTAKISPHOSPHATE KINASE"/>
    <property type="match status" value="1"/>
</dbReference>
<dbReference type="GO" id="GO:0005829">
    <property type="term" value="C:cytosol"/>
    <property type="evidence" value="ECO:0007669"/>
    <property type="project" value="UniProtKB-SubCell"/>
</dbReference>
<comment type="catalytic activity">
    <reaction evidence="8">
        <text>5-diphospho-1D-myo-inositol 1,2,3,4,6-pentakisphosphate + ATP + H(+) = 1,5-bis(diphospho)-1D-myo-inositol 2,3,4,6-tetrakisphosphate + ADP</text>
        <dbReference type="Rhea" id="RHEA:10276"/>
        <dbReference type="ChEBI" id="CHEBI:15378"/>
        <dbReference type="ChEBI" id="CHEBI:30616"/>
        <dbReference type="ChEBI" id="CHEBI:58628"/>
        <dbReference type="ChEBI" id="CHEBI:77983"/>
        <dbReference type="ChEBI" id="CHEBI:456216"/>
        <dbReference type="EC" id="2.7.4.24"/>
    </reaction>
    <physiologicalReaction direction="left-to-right" evidence="8">
        <dbReference type="Rhea" id="RHEA:10277"/>
    </physiologicalReaction>
</comment>
<keyword evidence="4 10" id="KW-0808">Transferase</keyword>
<evidence type="ECO:0000256" key="6">
    <source>
        <dbReference type="ARBA" id="ARBA00022777"/>
    </source>
</evidence>
<dbReference type="GO" id="GO:0006020">
    <property type="term" value="P:inositol metabolic process"/>
    <property type="evidence" value="ECO:0007669"/>
    <property type="project" value="TreeGrafter"/>
</dbReference>
<dbReference type="EMBL" id="HACM01000669">
    <property type="protein sequence ID" value="CRZ01111.1"/>
    <property type="molecule type" value="Transcribed_RNA"/>
</dbReference>
<evidence type="ECO:0000256" key="10">
    <source>
        <dbReference type="RuleBase" id="RU365032"/>
    </source>
</evidence>
<dbReference type="GO" id="GO:0032958">
    <property type="term" value="P:inositol phosphate biosynthetic process"/>
    <property type="evidence" value="ECO:0007669"/>
    <property type="project" value="TreeGrafter"/>
</dbReference>
<sequence length="812" mass="91952">MVIIGVCAMAKKVLSQPMTEILDRIRAFGDCQVIIFQELMILNSDIEDWPKVEVLIAFHSTGFPLNKAIMYSELEPKPFLVNDLILQRTLLDRRLVYKILEKNCISTPHYLVMNRDADGNSTQSFEEYEGHICIDGQLMKKPFVEKPVSGDDHNIRVYYPDGGGCRRLFRKIKDRSSEISHENCVVRRNGSYVYEEFVETGRDIKVFAVGSSYAHSESRKSPTVDGIVERNRFGKERRQIERLTDEELSMATMVTKCFKQTVCGLDILRNDNKSYVIDVNGWSFVKGDARYYDHCANILRNICRNYHQNEAKPISDARQLVGILGVFRHSDRTPKQKIKILSTDPEIKSLVSIGKLKTEADRHLLLTHVQSICFRSGDGTTSHDNLKYLDSLRSLECVLLSSFKSTQLHVKQDPKGSAAALVVCKWGGEITESGIQQSLNLGLHIRQSVADEVGSDLSNFISNTAAHSSHMDRVRMSAEKFLEAFSASSPSTFYKVDEVDPLVRFSSAAKEAIQRSKNTLEKTLLEYRQDDAYDGATPIYSFGISTALKVIDSPQERLAYLLASLKLLIQYIADDQHAAPVALSYHGESVSLLFRRWQKLYKSFRCNLVGAWDVTKIPDIFDSAAYDLLHNFDILPEFHKHLSPVFQVSKMLSDFVVPQEYGVSVDEKRRIAFLLGKPIIERIINFCLSFQHGLTPRSRCCFYFLNESHMHCLRNAILWSGISENQTVADNLEMMQLLYCSHLLVKVYRTDKGGNPEFSVAVEFSPGAVEFPDLVRISHIQQVAASAPVVGNLPVNQFCMKLRSIIALNTFA</sequence>
<comment type="subcellular location">
    <subcellularLocation>
        <location evidence="10">Cytoplasm</location>
        <location evidence="10">Cytosol</location>
    </subcellularLocation>
</comment>
<name>A0A0H5QIG1_9EUKA</name>
<comment type="similarity">
    <text evidence="1 10">Belongs to the histidine acid phosphatase family. VIP1 subfamily.</text>
</comment>
<evidence type="ECO:0000256" key="5">
    <source>
        <dbReference type="ARBA" id="ARBA00022741"/>
    </source>
</evidence>
<dbReference type="GO" id="GO:0033857">
    <property type="term" value="F:5-diphosphoinositol pentakisphosphate 1-kinase activity"/>
    <property type="evidence" value="ECO:0007669"/>
    <property type="project" value="TreeGrafter"/>
</dbReference>
<dbReference type="InterPro" id="IPR040557">
    <property type="entry name" value="VIP1_N"/>
</dbReference>
<comment type="catalytic activity">
    <reaction evidence="9">
        <text>1D-myo-inositol hexakisphosphate + ATP = 1-diphospho-1D-myo-inositol 2,3,4,5,6-pentakisphosphate + ADP</text>
        <dbReference type="Rhea" id="RHEA:37459"/>
        <dbReference type="ChEBI" id="CHEBI:30616"/>
        <dbReference type="ChEBI" id="CHEBI:58130"/>
        <dbReference type="ChEBI" id="CHEBI:74946"/>
        <dbReference type="ChEBI" id="CHEBI:456216"/>
        <dbReference type="EC" id="2.7.4.24"/>
    </reaction>
    <physiologicalReaction direction="left-to-right" evidence="9">
        <dbReference type="Rhea" id="RHEA:37460"/>
    </physiologicalReaction>
</comment>
<dbReference type="PANTHER" id="PTHR12750">
    <property type="entry name" value="DIPHOSPHOINOSITOL PENTAKISPHOSPHATE KINASE"/>
    <property type="match status" value="1"/>
</dbReference>
<dbReference type="Pfam" id="PF08443">
    <property type="entry name" value="RimK"/>
    <property type="match status" value="1"/>
</dbReference>
<dbReference type="SUPFAM" id="SSF53254">
    <property type="entry name" value="Phosphoglycerate mutase-like"/>
    <property type="match status" value="1"/>
</dbReference>
<evidence type="ECO:0000313" key="13">
    <source>
        <dbReference type="EMBL" id="CRZ01111.1"/>
    </source>
</evidence>
<feature type="domain" description="ATP-grasp fold RimK-type" evidence="11">
    <location>
        <begin position="201"/>
        <end position="285"/>
    </location>
</feature>
<evidence type="ECO:0000256" key="1">
    <source>
        <dbReference type="ARBA" id="ARBA00005609"/>
    </source>
</evidence>
<keyword evidence="3" id="KW-0597">Phosphoprotein</keyword>
<reference evidence="13" key="1">
    <citation type="submission" date="2015-04" db="EMBL/GenBank/DDBJ databases">
        <title>The genome sequence of the plant pathogenic Rhizarian Plasmodiophora brassicae reveals insights in its biotrophic life cycle and the origin of chitin synthesis.</title>
        <authorList>
            <person name="Schwelm A."/>
            <person name="Fogelqvist J."/>
            <person name="Knaust A."/>
            <person name="Julke S."/>
            <person name="Lilja T."/>
            <person name="Dhandapani V."/>
            <person name="Bonilla-Rosso G."/>
            <person name="Karlsson M."/>
            <person name="Shevchenko A."/>
            <person name="Choi S.R."/>
            <person name="Kim H.G."/>
            <person name="Park J.Y."/>
            <person name="Lim Y.P."/>
            <person name="Ludwig-Muller J."/>
            <person name="Dixelius C."/>
        </authorList>
    </citation>
    <scope>NUCLEOTIDE SEQUENCE</scope>
    <source>
        <tissue evidence="13">Potato root galls</tissue>
    </source>
</reference>
<dbReference type="Pfam" id="PF00328">
    <property type="entry name" value="His_Phos_2"/>
    <property type="match status" value="1"/>
</dbReference>
<keyword evidence="5 10" id="KW-0547">Nucleotide-binding</keyword>
<keyword evidence="2 10" id="KW-0963">Cytoplasm</keyword>
<dbReference type="AlphaFoldDB" id="A0A0H5QIG1"/>
<evidence type="ECO:0000259" key="11">
    <source>
        <dbReference type="Pfam" id="PF08443"/>
    </source>
</evidence>
<dbReference type="InterPro" id="IPR037446">
    <property type="entry name" value="His_Pase_VIP1"/>
</dbReference>
<evidence type="ECO:0000256" key="3">
    <source>
        <dbReference type="ARBA" id="ARBA00022553"/>
    </source>
</evidence>
<feature type="domain" description="VIP1 N-terminal" evidence="12">
    <location>
        <begin position="2"/>
        <end position="92"/>
    </location>
</feature>
<dbReference type="Gene3D" id="3.30.470.20">
    <property type="entry name" value="ATP-grasp fold, B domain"/>
    <property type="match status" value="1"/>
</dbReference>
<keyword evidence="6 10" id="KW-0418">Kinase</keyword>
<dbReference type="FunFam" id="3.30.470.20:FF:000036">
    <property type="entry name" value="Inositol hexakisphosphate and diphosphoinositol-pentakisphosphate kinase"/>
    <property type="match status" value="1"/>
</dbReference>
<evidence type="ECO:0000256" key="7">
    <source>
        <dbReference type="ARBA" id="ARBA00022840"/>
    </source>
</evidence>
<dbReference type="GO" id="GO:0005524">
    <property type="term" value="F:ATP binding"/>
    <property type="evidence" value="ECO:0007669"/>
    <property type="project" value="UniProtKB-KW"/>
</dbReference>
<evidence type="ECO:0000256" key="4">
    <source>
        <dbReference type="ARBA" id="ARBA00022679"/>
    </source>
</evidence>
<protein>
    <recommendedName>
        <fullName evidence="10">Inositol hexakisphosphate and diphosphoinositol-pentakisphosphate kinase</fullName>
        <ecNumber evidence="10">2.7.4.24</ecNumber>
    </recommendedName>
</protein>
<dbReference type="Gene3D" id="3.40.50.11950">
    <property type="match status" value="1"/>
</dbReference>
<comment type="function">
    <text evidence="10">Bifunctional inositol kinase that acts in concert with the IP6K kinases to synthesize the diphosphate group-containing inositol pyrophosphates diphosphoinositol pentakisphosphate, PP-InsP5, and bis-diphosphoinositol tetrakisphosphate, (PP)2-InsP4. PP-InsP5 and (PP)2-InsP4, also respectively called InsP7 and InsP8, may regulate a variety of cellular processes, including apoptosis, vesicle trafficking, cytoskeletal dynamics, and exocytosis. Phosphorylates inositol hexakisphosphate (InsP6).</text>
</comment>
<evidence type="ECO:0000256" key="8">
    <source>
        <dbReference type="ARBA" id="ARBA00033696"/>
    </source>
</evidence>
<dbReference type="GO" id="GO:0052723">
    <property type="term" value="F:inositol hexakisphosphate 1-kinase activity"/>
    <property type="evidence" value="ECO:0007669"/>
    <property type="project" value="RHEA"/>
</dbReference>
<dbReference type="Pfam" id="PF18086">
    <property type="entry name" value="PPIP5K2_N"/>
    <property type="match status" value="1"/>
</dbReference>
<dbReference type="InterPro" id="IPR029033">
    <property type="entry name" value="His_PPase_superfam"/>
</dbReference>
<evidence type="ECO:0000256" key="9">
    <source>
        <dbReference type="ARBA" id="ARBA00034629"/>
    </source>
</evidence>
<organism evidence="13">
    <name type="scientific">Spongospora subterranea</name>
    <dbReference type="NCBI Taxonomy" id="70186"/>
    <lineage>
        <taxon>Eukaryota</taxon>
        <taxon>Sar</taxon>
        <taxon>Rhizaria</taxon>
        <taxon>Endomyxa</taxon>
        <taxon>Phytomyxea</taxon>
        <taxon>Plasmodiophorida</taxon>
        <taxon>Plasmodiophoridae</taxon>
        <taxon>Spongospora</taxon>
    </lineage>
</organism>
<dbReference type="InterPro" id="IPR000560">
    <property type="entry name" value="His_Pase_clade-2"/>
</dbReference>